<evidence type="ECO:0000256" key="2">
    <source>
        <dbReference type="RuleBase" id="RU003875"/>
    </source>
</evidence>
<dbReference type="CDD" id="cd01043">
    <property type="entry name" value="DPS"/>
    <property type="match status" value="1"/>
</dbReference>
<dbReference type="RefSeq" id="WP_166136057.1">
    <property type="nucleotide sequence ID" value="NZ_JAAOBY010000004.1"/>
</dbReference>
<organism evidence="4 5">
    <name type="scientific">Flavobacterium turcicum</name>
    <dbReference type="NCBI Taxonomy" id="2764718"/>
    <lineage>
        <taxon>Bacteria</taxon>
        <taxon>Pseudomonadati</taxon>
        <taxon>Bacteroidota</taxon>
        <taxon>Flavobacteriia</taxon>
        <taxon>Flavobacteriales</taxon>
        <taxon>Flavobacteriaceae</taxon>
        <taxon>Flavobacterium</taxon>
    </lineage>
</organism>
<name>A0ABR7JHJ2_9FLAO</name>
<accession>A0ABR7JHJ2</accession>
<dbReference type="PANTHER" id="PTHR42932">
    <property type="entry name" value="GENERAL STRESS PROTEIN 20U"/>
    <property type="match status" value="1"/>
</dbReference>
<gene>
    <name evidence="4" type="ORF">H8R26_09850</name>
</gene>
<dbReference type="PROSITE" id="PS00818">
    <property type="entry name" value="DPS_1"/>
    <property type="match status" value="1"/>
</dbReference>
<dbReference type="InterPro" id="IPR002177">
    <property type="entry name" value="DPS_DNA-bd"/>
</dbReference>
<protein>
    <submittedName>
        <fullName evidence="4">DNA starvation/stationary phase protection protein</fullName>
    </submittedName>
</protein>
<evidence type="ECO:0000313" key="4">
    <source>
        <dbReference type="EMBL" id="MBC5863726.1"/>
    </source>
</evidence>
<keyword evidence="5" id="KW-1185">Reference proteome</keyword>
<sequence length="155" mass="18047">MEPKIGITKKELDESISYLTTILANQMVLYTKTRQFHWNVSGNSFMELHKLFEAQYTALEQEIDATAERISKLGGRAIGTMKEFIEQSVLKENSTDLQQKDMLKELLIDHETVLKQLRKFIKSLDETDDFGTADFVIGLLQKHEDKSWMLRKYIN</sequence>
<evidence type="ECO:0000259" key="3">
    <source>
        <dbReference type="Pfam" id="PF00210"/>
    </source>
</evidence>
<dbReference type="PIRSF" id="PIRSF005900">
    <property type="entry name" value="Dps"/>
    <property type="match status" value="1"/>
</dbReference>
<dbReference type="Proteomes" id="UP000621670">
    <property type="component" value="Unassembled WGS sequence"/>
</dbReference>
<comment type="similarity">
    <text evidence="1 2">Belongs to the Dps family.</text>
</comment>
<reference evidence="4 5" key="1">
    <citation type="submission" date="2020-08" db="EMBL/GenBank/DDBJ databases">
        <title>Description of novel Flavobacterium F-400 isolate.</title>
        <authorList>
            <person name="Saticioglu I."/>
            <person name="Duman M."/>
            <person name="Altun S."/>
        </authorList>
    </citation>
    <scope>NUCLEOTIDE SEQUENCE [LARGE SCALE GENOMIC DNA]</scope>
    <source>
        <strain evidence="4 5">F-400</strain>
    </source>
</reference>
<dbReference type="Gene3D" id="1.20.1260.10">
    <property type="match status" value="1"/>
</dbReference>
<dbReference type="InterPro" id="IPR008331">
    <property type="entry name" value="Ferritin_DPS_dom"/>
</dbReference>
<comment type="caution">
    <text evidence="4">The sequence shown here is derived from an EMBL/GenBank/DDBJ whole genome shotgun (WGS) entry which is preliminary data.</text>
</comment>
<dbReference type="SUPFAM" id="SSF47240">
    <property type="entry name" value="Ferritin-like"/>
    <property type="match status" value="1"/>
</dbReference>
<proteinExistence type="inferred from homology"/>
<dbReference type="Pfam" id="PF00210">
    <property type="entry name" value="Ferritin"/>
    <property type="match status" value="1"/>
</dbReference>
<evidence type="ECO:0000256" key="1">
    <source>
        <dbReference type="ARBA" id="ARBA00009497"/>
    </source>
</evidence>
<dbReference type="InterPro" id="IPR012347">
    <property type="entry name" value="Ferritin-like"/>
</dbReference>
<dbReference type="PRINTS" id="PR01346">
    <property type="entry name" value="HELNAPAPROT"/>
</dbReference>
<evidence type="ECO:0000313" key="5">
    <source>
        <dbReference type="Proteomes" id="UP000621670"/>
    </source>
</evidence>
<dbReference type="PANTHER" id="PTHR42932:SF3">
    <property type="entry name" value="DNA PROTECTION DURING STARVATION PROTEIN"/>
    <property type="match status" value="1"/>
</dbReference>
<dbReference type="InterPro" id="IPR009078">
    <property type="entry name" value="Ferritin-like_SF"/>
</dbReference>
<feature type="domain" description="Ferritin/DPS" evidence="3">
    <location>
        <begin position="17"/>
        <end position="155"/>
    </location>
</feature>
<dbReference type="EMBL" id="JACRUM010000005">
    <property type="protein sequence ID" value="MBC5863726.1"/>
    <property type="molecule type" value="Genomic_DNA"/>
</dbReference>
<dbReference type="InterPro" id="IPR023188">
    <property type="entry name" value="DPS_DNA-bd_CS"/>
</dbReference>